<proteinExistence type="predicted"/>
<dbReference type="AlphaFoldDB" id="A0A9P0YNY6"/>
<organism evidence="1 2">
    <name type="scientific">Cuscuta europaea</name>
    <name type="common">European dodder</name>
    <dbReference type="NCBI Taxonomy" id="41803"/>
    <lineage>
        <taxon>Eukaryota</taxon>
        <taxon>Viridiplantae</taxon>
        <taxon>Streptophyta</taxon>
        <taxon>Embryophyta</taxon>
        <taxon>Tracheophyta</taxon>
        <taxon>Spermatophyta</taxon>
        <taxon>Magnoliopsida</taxon>
        <taxon>eudicotyledons</taxon>
        <taxon>Gunneridae</taxon>
        <taxon>Pentapetalae</taxon>
        <taxon>asterids</taxon>
        <taxon>lamiids</taxon>
        <taxon>Solanales</taxon>
        <taxon>Convolvulaceae</taxon>
        <taxon>Cuscuteae</taxon>
        <taxon>Cuscuta</taxon>
        <taxon>Cuscuta subgen. Cuscuta</taxon>
    </lineage>
</organism>
<gene>
    <name evidence="1" type="ORF">CEURO_LOCUS3394</name>
</gene>
<dbReference type="EMBL" id="CAMAPE010000005">
    <property type="protein sequence ID" value="CAH9069823.1"/>
    <property type="molecule type" value="Genomic_DNA"/>
</dbReference>
<evidence type="ECO:0000313" key="1">
    <source>
        <dbReference type="EMBL" id="CAH9069823.1"/>
    </source>
</evidence>
<evidence type="ECO:0000313" key="2">
    <source>
        <dbReference type="Proteomes" id="UP001152484"/>
    </source>
</evidence>
<reference evidence="1" key="1">
    <citation type="submission" date="2022-07" db="EMBL/GenBank/DDBJ databases">
        <authorList>
            <person name="Macas J."/>
            <person name="Novak P."/>
            <person name="Neumann P."/>
        </authorList>
    </citation>
    <scope>NUCLEOTIDE SEQUENCE</scope>
</reference>
<sequence length="180" mass="19445">MTPEITCDSGPGLSFTGDSDYYSLCFENTDVYVPGNVEPTQNMGDYAAYSQQQFSASQFGENERTPFSMPPQAASPMGFSAFGMPFSVPPQAASPMAFRSVLPLSIGEDISGANPTYPYLSTDKQSGYEDGMMNYNDSDSVGFGQSYDPHLFSQPFVQRDIGDDFGQSIFGSSLYGGYGN</sequence>
<accession>A0A9P0YNY6</accession>
<comment type="caution">
    <text evidence="1">The sequence shown here is derived from an EMBL/GenBank/DDBJ whole genome shotgun (WGS) entry which is preliminary data.</text>
</comment>
<name>A0A9P0YNY6_CUSEU</name>
<keyword evidence="2" id="KW-1185">Reference proteome</keyword>
<dbReference type="Proteomes" id="UP001152484">
    <property type="component" value="Unassembled WGS sequence"/>
</dbReference>
<protein>
    <submittedName>
        <fullName evidence="1">Uncharacterized protein</fullName>
    </submittedName>
</protein>